<dbReference type="Proteomes" id="UP000199437">
    <property type="component" value="Unassembled WGS sequence"/>
</dbReference>
<feature type="domain" description="Fe2OG dioxygenase" evidence="7">
    <location>
        <begin position="98"/>
        <end position="192"/>
    </location>
</feature>
<evidence type="ECO:0000256" key="6">
    <source>
        <dbReference type="ARBA" id="ARBA00023004"/>
    </source>
</evidence>
<dbReference type="GeneID" id="99985885"/>
<protein>
    <submittedName>
        <fullName evidence="8">PKHD-type hydroxylase</fullName>
    </submittedName>
</protein>
<keyword evidence="4" id="KW-0223">Dioxygenase</keyword>
<dbReference type="SUPFAM" id="SSF51197">
    <property type="entry name" value="Clavaminate synthase-like"/>
    <property type="match status" value="1"/>
</dbReference>
<dbReference type="PROSITE" id="PS51471">
    <property type="entry name" value="FE2OG_OXY"/>
    <property type="match status" value="1"/>
</dbReference>
<dbReference type="PANTHER" id="PTHR41536">
    <property type="entry name" value="PKHD-TYPE HYDROXYLASE YBIX"/>
    <property type="match status" value="1"/>
</dbReference>
<evidence type="ECO:0000256" key="4">
    <source>
        <dbReference type="ARBA" id="ARBA00022964"/>
    </source>
</evidence>
<gene>
    <name evidence="8" type="ORF">SAMN05216290_1153</name>
</gene>
<evidence type="ECO:0000256" key="2">
    <source>
        <dbReference type="ARBA" id="ARBA00022723"/>
    </source>
</evidence>
<dbReference type="InterPro" id="IPR006620">
    <property type="entry name" value="Pro_4_hyd_alph"/>
</dbReference>
<dbReference type="GO" id="GO:0006974">
    <property type="term" value="P:DNA damage response"/>
    <property type="evidence" value="ECO:0007669"/>
    <property type="project" value="TreeGrafter"/>
</dbReference>
<organism evidence="8 9">
    <name type="scientific">Roseivirga pacifica</name>
    <dbReference type="NCBI Taxonomy" id="1267423"/>
    <lineage>
        <taxon>Bacteria</taxon>
        <taxon>Pseudomonadati</taxon>
        <taxon>Bacteroidota</taxon>
        <taxon>Cytophagia</taxon>
        <taxon>Cytophagales</taxon>
        <taxon>Roseivirgaceae</taxon>
        <taxon>Roseivirga</taxon>
    </lineage>
</organism>
<keyword evidence="5" id="KW-0560">Oxidoreductase</keyword>
<dbReference type="AlphaFoldDB" id="A0A1I0NEX8"/>
<dbReference type="InterPro" id="IPR023550">
    <property type="entry name" value="PKHD_hydroxylase"/>
</dbReference>
<reference evidence="9" key="1">
    <citation type="submission" date="2016-10" db="EMBL/GenBank/DDBJ databases">
        <authorList>
            <person name="Varghese N."/>
            <person name="Submissions S."/>
        </authorList>
    </citation>
    <scope>NUCLEOTIDE SEQUENCE [LARGE SCALE GENOMIC DNA]</scope>
    <source>
        <strain evidence="9">CGMCC 1.12402</strain>
    </source>
</reference>
<dbReference type="OrthoDB" id="9812472at2"/>
<keyword evidence="9" id="KW-1185">Reference proteome</keyword>
<dbReference type="EMBL" id="FOIR01000001">
    <property type="protein sequence ID" value="SEV99983.1"/>
    <property type="molecule type" value="Genomic_DNA"/>
</dbReference>
<proteinExistence type="predicted"/>
<dbReference type="GO" id="GO:0006879">
    <property type="term" value="P:intracellular iron ion homeostasis"/>
    <property type="evidence" value="ECO:0007669"/>
    <property type="project" value="TreeGrafter"/>
</dbReference>
<keyword evidence="3" id="KW-0847">Vitamin C</keyword>
<comment type="cofactor">
    <cofactor evidence="1">
        <name>L-ascorbate</name>
        <dbReference type="ChEBI" id="CHEBI:38290"/>
    </cofactor>
</comment>
<evidence type="ECO:0000256" key="5">
    <source>
        <dbReference type="ARBA" id="ARBA00023002"/>
    </source>
</evidence>
<dbReference type="GO" id="GO:0031418">
    <property type="term" value="F:L-ascorbic acid binding"/>
    <property type="evidence" value="ECO:0007669"/>
    <property type="project" value="UniProtKB-KW"/>
</dbReference>
<dbReference type="RefSeq" id="WP_090257557.1">
    <property type="nucleotide sequence ID" value="NZ_FOIR01000001.1"/>
</dbReference>
<dbReference type="SMART" id="SM00702">
    <property type="entry name" value="P4Hc"/>
    <property type="match status" value="1"/>
</dbReference>
<dbReference type="InterPro" id="IPR005123">
    <property type="entry name" value="Oxoglu/Fe-dep_dioxygenase_dom"/>
</dbReference>
<dbReference type="GO" id="GO:0016706">
    <property type="term" value="F:2-oxoglutarate-dependent dioxygenase activity"/>
    <property type="evidence" value="ECO:0007669"/>
    <property type="project" value="InterPro"/>
</dbReference>
<keyword evidence="2" id="KW-0479">Metal-binding</keyword>
<dbReference type="Pfam" id="PF13640">
    <property type="entry name" value="2OG-FeII_Oxy_3"/>
    <property type="match status" value="1"/>
</dbReference>
<dbReference type="GO" id="GO:0005506">
    <property type="term" value="F:iron ion binding"/>
    <property type="evidence" value="ECO:0007669"/>
    <property type="project" value="InterPro"/>
</dbReference>
<dbReference type="InterPro" id="IPR044862">
    <property type="entry name" value="Pro_4_hyd_alph_FE2OG_OXY"/>
</dbReference>
<dbReference type="PANTHER" id="PTHR41536:SF1">
    <property type="entry name" value="PKHD-TYPE HYDROXYLASE YBIX"/>
    <property type="match status" value="1"/>
</dbReference>
<keyword evidence="6" id="KW-0408">Iron</keyword>
<name>A0A1I0NEX8_9BACT</name>
<evidence type="ECO:0000256" key="1">
    <source>
        <dbReference type="ARBA" id="ARBA00001961"/>
    </source>
</evidence>
<dbReference type="STRING" id="1267423.SAMN05216290_1153"/>
<sequence length="196" mass="22573">MSIVFPFGQRTLPNFSQYAFYSNVFTAEEIDNIRALWDQEEHFDATVSGEGKSTDDELRRTKLAFIPDSQANAWVYERLGRLGIECNNERYGFDLLGFHHQLQLARYGAQDFFDWHLDFGAGEISQRKLSISVQLSDPDEYEGGDFQFMINQKVHTMPREKGTVIIFPSFILHRVTPITKGVRQSIVAWLGGPPYR</sequence>
<evidence type="ECO:0000313" key="9">
    <source>
        <dbReference type="Proteomes" id="UP000199437"/>
    </source>
</evidence>
<evidence type="ECO:0000259" key="7">
    <source>
        <dbReference type="PROSITE" id="PS51471"/>
    </source>
</evidence>
<evidence type="ECO:0000256" key="3">
    <source>
        <dbReference type="ARBA" id="ARBA00022896"/>
    </source>
</evidence>
<evidence type="ECO:0000313" key="8">
    <source>
        <dbReference type="EMBL" id="SEV99983.1"/>
    </source>
</evidence>
<accession>A0A1I0NEX8</accession>
<dbReference type="Gene3D" id="2.60.120.620">
    <property type="entry name" value="q2cbj1_9rhob like domain"/>
    <property type="match status" value="1"/>
</dbReference>